<dbReference type="Pfam" id="PF00665">
    <property type="entry name" value="rve"/>
    <property type="match status" value="1"/>
</dbReference>
<dbReference type="GO" id="GO:0015074">
    <property type="term" value="P:DNA integration"/>
    <property type="evidence" value="ECO:0007669"/>
    <property type="project" value="InterPro"/>
</dbReference>
<dbReference type="GeneID" id="117238813"/>
<organism evidence="2 3">
    <name type="scientific">Bombus vosnesenskii</name>
    <dbReference type="NCBI Taxonomy" id="207650"/>
    <lineage>
        <taxon>Eukaryota</taxon>
        <taxon>Metazoa</taxon>
        <taxon>Ecdysozoa</taxon>
        <taxon>Arthropoda</taxon>
        <taxon>Hexapoda</taxon>
        <taxon>Insecta</taxon>
        <taxon>Pterygota</taxon>
        <taxon>Neoptera</taxon>
        <taxon>Endopterygota</taxon>
        <taxon>Hymenoptera</taxon>
        <taxon>Apocrita</taxon>
        <taxon>Aculeata</taxon>
        <taxon>Apoidea</taxon>
        <taxon>Anthophila</taxon>
        <taxon>Apidae</taxon>
        <taxon>Bombus</taxon>
        <taxon>Pyrobombus</taxon>
    </lineage>
</organism>
<feature type="domain" description="Integrase catalytic" evidence="1">
    <location>
        <begin position="10"/>
        <end position="204"/>
    </location>
</feature>
<dbReference type="InterPro" id="IPR012337">
    <property type="entry name" value="RNaseH-like_sf"/>
</dbReference>
<reference evidence="3" key="1">
    <citation type="submission" date="2025-08" db="UniProtKB">
        <authorList>
            <consortium name="RefSeq"/>
        </authorList>
    </citation>
    <scope>IDENTIFICATION</scope>
    <source>
        <tissue evidence="3">Muscle</tissue>
    </source>
</reference>
<name>A0A6J3L3T1_9HYME</name>
<dbReference type="SUPFAM" id="SSF53098">
    <property type="entry name" value="Ribonuclease H-like"/>
    <property type="match status" value="1"/>
</dbReference>
<gene>
    <name evidence="3" type="primary">LOC117238813</name>
</gene>
<dbReference type="PROSITE" id="PS50994">
    <property type="entry name" value="INTEGRASE"/>
    <property type="match status" value="1"/>
</dbReference>
<dbReference type="InterPro" id="IPR001584">
    <property type="entry name" value="Integrase_cat-core"/>
</dbReference>
<dbReference type="Gene3D" id="3.30.420.10">
    <property type="entry name" value="Ribonuclease H-like superfamily/Ribonuclease H"/>
    <property type="match status" value="1"/>
</dbReference>
<dbReference type="RefSeq" id="XP_033359917.1">
    <property type="nucleotide sequence ID" value="XM_033504026.1"/>
</dbReference>
<keyword evidence="2" id="KW-1185">Reference proteome</keyword>
<evidence type="ECO:0000259" key="1">
    <source>
        <dbReference type="PROSITE" id="PS50994"/>
    </source>
</evidence>
<dbReference type="PANTHER" id="PTHR47331">
    <property type="entry name" value="PHD-TYPE DOMAIN-CONTAINING PROTEIN"/>
    <property type="match status" value="1"/>
</dbReference>
<dbReference type="PANTHER" id="PTHR47331:SF1">
    <property type="entry name" value="GAG-LIKE PROTEIN"/>
    <property type="match status" value="1"/>
</dbReference>
<dbReference type="KEGG" id="bvk:117238813"/>
<evidence type="ECO:0000313" key="2">
    <source>
        <dbReference type="Proteomes" id="UP000504631"/>
    </source>
</evidence>
<evidence type="ECO:0000313" key="3">
    <source>
        <dbReference type="RefSeq" id="XP_033359917.1"/>
    </source>
</evidence>
<sequence>MGDLPEARITESHPFTNVGIDYCGPFYIKERRDRNRRKVKIYVAIFVCLATKAVHIELVSDLTTDAFLAALRRFISRRGYCATILTDNGTNFVGANRELQELRNLLQSDDHKERVQSFLADRQIQWRFNPPNSPHFGGIWEAAVKSFKRHLVRVVGTELLTFEHLNILVIEIEVILNSRPLTSISSDPKDPPVFTPGHFLIGDTLTSLRELRKILGSIISELPLGNYFMTVTIGEIDGKIKRIRNKTAAEPDRLLKENLQIPGLPIILAKLFNILWYNSYFPTARKENRTTLIPKTNKDGNMVENW</sequence>
<accession>A0A6J3L3T1</accession>
<dbReference type="GO" id="GO:0003676">
    <property type="term" value="F:nucleic acid binding"/>
    <property type="evidence" value="ECO:0007669"/>
    <property type="project" value="InterPro"/>
</dbReference>
<dbReference type="AlphaFoldDB" id="A0A6J3L3T1"/>
<dbReference type="Proteomes" id="UP000504631">
    <property type="component" value="Unplaced"/>
</dbReference>
<protein>
    <submittedName>
        <fullName evidence="3">Uncharacterized protein LOC117238813</fullName>
    </submittedName>
</protein>
<proteinExistence type="predicted"/>
<dbReference type="InterPro" id="IPR036397">
    <property type="entry name" value="RNaseH_sf"/>
</dbReference>